<feature type="region of interest" description="Disordered" evidence="1">
    <location>
        <begin position="410"/>
        <end position="436"/>
    </location>
</feature>
<feature type="domain" description="AttH" evidence="3">
    <location>
        <begin position="230"/>
        <end position="267"/>
    </location>
</feature>
<dbReference type="Gene3D" id="2.40.370.10">
    <property type="entry name" value="AttH-like domain"/>
    <property type="match status" value="2"/>
</dbReference>
<dbReference type="PANTHER" id="PTHR38591">
    <property type="entry name" value="HYDROLASE"/>
    <property type="match status" value="1"/>
</dbReference>
<keyword evidence="5" id="KW-1185">Reference proteome</keyword>
<evidence type="ECO:0000256" key="2">
    <source>
        <dbReference type="SAM" id="SignalP"/>
    </source>
</evidence>
<dbReference type="SUPFAM" id="SSF159245">
    <property type="entry name" value="AttH-like"/>
    <property type="match status" value="1"/>
</dbReference>
<dbReference type="InterPro" id="IPR010791">
    <property type="entry name" value="AttH_dom"/>
</dbReference>
<comment type="caution">
    <text evidence="4">The sequence shown here is derived from an EMBL/GenBank/DDBJ whole genome shotgun (WGS) entry which is preliminary data.</text>
</comment>
<dbReference type="Proteomes" id="UP000639775">
    <property type="component" value="Unassembled WGS sequence"/>
</dbReference>
<gene>
    <name evidence="4" type="ORF">HAT86_15105</name>
</gene>
<feature type="signal peptide" evidence="2">
    <location>
        <begin position="1"/>
        <end position="21"/>
    </location>
</feature>
<dbReference type="InterPro" id="IPR006311">
    <property type="entry name" value="TAT_signal"/>
</dbReference>
<accession>A0A967BG12</accession>
<dbReference type="AlphaFoldDB" id="A0A967BG12"/>
<reference evidence="4" key="1">
    <citation type="submission" date="2020-03" db="EMBL/GenBank/DDBJ databases">
        <title>Roseovarius gahaiensis sp. nov., isolated from Gahai Saline Lake, China.</title>
        <authorList>
            <person name="Sun X."/>
        </authorList>
    </citation>
    <scope>NUCLEOTIDE SEQUENCE</scope>
    <source>
        <strain evidence="4">GH877</strain>
    </source>
</reference>
<dbReference type="Pfam" id="PF07143">
    <property type="entry name" value="CrtC"/>
    <property type="match status" value="1"/>
</dbReference>
<keyword evidence="2" id="KW-0732">Signal</keyword>
<evidence type="ECO:0000313" key="5">
    <source>
        <dbReference type="Proteomes" id="UP000639775"/>
    </source>
</evidence>
<dbReference type="EMBL" id="JAAORB010000047">
    <property type="protein sequence ID" value="NHQ75779.1"/>
    <property type="molecule type" value="Genomic_DNA"/>
</dbReference>
<protein>
    <recommendedName>
        <fullName evidence="3">AttH domain-containing protein</fullName>
    </recommendedName>
</protein>
<name>A0A967BG12_9RHOB</name>
<dbReference type="Pfam" id="PF17186">
    <property type="entry name" value="Lipocalin_9"/>
    <property type="match status" value="1"/>
</dbReference>
<evidence type="ECO:0000313" key="4">
    <source>
        <dbReference type="EMBL" id="NHQ75779.1"/>
    </source>
</evidence>
<organism evidence="4 5">
    <name type="scientific">Roseovarius gahaiensis</name>
    <dbReference type="NCBI Taxonomy" id="2716691"/>
    <lineage>
        <taxon>Bacteria</taxon>
        <taxon>Pseudomonadati</taxon>
        <taxon>Pseudomonadota</taxon>
        <taxon>Alphaproteobacteria</taxon>
        <taxon>Rhodobacterales</taxon>
        <taxon>Roseobacteraceae</taxon>
        <taxon>Roseovarius</taxon>
    </lineage>
</organism>
<dbReference type="InterPro" id="IPR023374">
    <property type="entry name" value="AttH-like_dom_sf"/>
</dbReference>
<evidence type="ECO:0000256" key="1">
    <source>
        <dbReference type="SAM" id="MobiDB-lite"/>
    </source>
</evidence>
<dbReference type="RefSeq" id="WP_167199726.1">
    <property type="nucleotide sequence ID" value="NZ_JAAORB010000047.1"/>
</dbReference>
<sequence length="436" mass="49448">MTRRALLQSAPATGLALGAGAFTGTLATATGPARAQSGKPPLQGPGIETTSGQAIYSLPRDHAWHGSEFYQTNDYNEWHYITALGRDLDTGERISVFWVPLNQGWVEREGRPLNNVLFAFHNLDTGEFHTALLYITGPMTTEGSGPDAEDFHFRYEIDDGKSGFTTAYTHATETWEFGGYTTKKDEWNEPFNLSMTATAQAPGYAPMAYWGLESIGVDPQKRQNPETMYGLTLYYTAPDMATKGELEVAGRTVRFEGTGWFEHQWGNFRNTYQYRYFWAWFRFEESGDLMTFRQYYEGEDFRNPNYNVNRYFYMDGETFERSYAFGPAFKLIPERMWTSEKSGIVYPWYGRIETPNGTYWYEPTIPEQEGLGFAGPYIEGVIQLREGGPDGPIVATGFCEMIMFTGTYDDGTEHSMGPPMSRSLPENEDGPWTPEL</sequence>
<dbReference type="PROSITE" id="PS51318">
    <property type="entry name" value="TAT"/>
    <property type="match status" value="1"/>
</dbReference>
<evidence type="ECO:0000259" key="3">
    <source>
        <dbReference type="Pfam" id="PF07143"/>
    </source>
</evidence>
<proteinExistence type="predicted"/>
<dbReference type="PANTHER" id="PTHR38591:SF1">
    <property type="entry name" value="BLL1000 PROTEIN"/>
    <property type="match status" value="1"/>
</dbReference>
<feature type="chain" id="PRO_5037375571" description="AttH domain-containing protein" evidence="2">
    <location>
        <begin position="22"/>
        <end position="436"/>
    </location>
</feature>